<keyword evidence="2" id="KW-1185">Reference proteome</keyword>
<comment type="caution">
    <text evidence="1">The sequence shown here is derived from an EMBL/GenBank/DDBJ whole genome shotgun (WGS) entry which is preliminary data.</text>
</comment>
<dbReference type="AlphaFoldDB" id="A0A9W4SYB1"/>
<dbReference type="EMBL" id="CAMKVN010003865">
    <property type="protein sequence ID" value="CAI2185793.1"/>
    <property type="molecule type" value="Genomic_DNA"/>
</dbReference>
<accession>A0A9W4SYB1</accession>
<proteinExistence type="predicted"/>
<reference evidence="1" key="1">
    <citation type="submission" date="2022-08" db="EMBL/GenBank/DDBJ databases">
        <authorList>
            <person name="Kallberg Y."/>
            <person name="Tangrot J."/>
            <person name="Rosling A."/>
        </authorList>
    </citation>
    <scope>NUCLEOTIDE SEQUENCE</scope>
    <source>
        <strain evidence="1">Wild A</strain>
    </source>
</reference>
<evidence type="ECO:0000313" key="2">
    <source>
        <dbReference type="Proteomes" id="UP001153678"/>
    </source>
</evidence>
<protein>
    <submittedName>
        <fullName evidence="1">12930_t:CDS:1</fullName>
    </submittedName>
</protein>
<dbReference type="Proteomes" id="UP001153678">
    <property type="component" value="Unassembled WGS sequence"/>
</dbReference>
<evidence type="ECO:0000313" key="1">
    <source>
        <dbReference type="EMBL" id="CAI2185793.1"/>
    </source>
</evidence>
<gene>
    <name evidence="1" type="ORF">FWILDA_LOCUS12254</name>
</gene>
<dbReference type="OrthoDB" id="2406389at2759"/>
<name>A0A9W4SYB1_9GLOM</name>
<organism evidence="1 2">
    <name type="scientific">Funneliformis geosporum</name>
    <dbReference type="NCBI Taxonomy" id="1117311"/>
    <lineage>
        <taxon>Eukaryota</taxon>
        <taxon>Fungi</taxon>
        <taxon>Fungi incertae sedis</taxon>
        <taxon>Mucoromycota</taxon>
        <taxon>Glomeromycotina</taxon>
        <taxon>Glomeromycetes</taxon>
        <taxon>Glomerales</taxon>
        <taxon>Glomeraceae</taxon>
        <taxon>Funneliformis</taxon>
    </lineage>
</organism>
<sequence length="215" mass="25720">WNNNEFLKALLKDVHFQVFTIRIDESWKNIRVYKKYCGTQLFGLEHPMIQKAINNKEIEKNNVKEELEKRSFHYDEKEIWPNLIAILNENIANETINKIAEVSISINMNSTVENNNVSDMRTKKGKGKKWKTRLNIGFYRNNYFRSDWALRENQEYEKKGDGKHIPERVLELLKVEIDELEENDIPKLKTIENWISRYSYQYKQAMAEKIQSSDK</sequence>
<feature type="non-terminal residue" evidence="1">
    <location>
        <position position="215"/>
    </location>
</feature>